<proteinExistence type="predicted"/>
<evidence type="ECO:0000256" key="1">
    <source>
        <dbReference type="SAM" id="MobiDB-lite"/>
    </source>
</evidence>
<comment type="caution">
    <text evidence="2">The sequence shown here is derived from an EMBL/GenBank/DDBJ whole genome shotgun (WGS) entry which is preliminary data.</text>
</comment>
<protein>
    <submittedName>
        <fullName evidence="2">Uncharacterized protein</fullName>
    </submittedName>
</protein>
<dbReference type="EMBL" id="QEKW01000018">
    <property type="protein sequence ID" value="PVZ04230.1"/>
    <property type="molecule type" value="Genomic_DNA"/>
</dbReference>
<evidence type="ECO:0000313" key="3">
    <source>
        <dbReference type="Proteomes" id="UP000245639"/>
    </source>
</evidence>
<organism evidence="2 3">
    <name type="scientific">Actinomycetospora cinnamomea</name>
    <dbReference type="NCBI Taxonomy" id="663609"/>
    <lineage>
        <taxon>Bacteria</taxon>
        <taxon>Bacillati</taxon>
        <taxon>Actinomycetota</taxon>
        <taxon>Actinomycetes</taxon>
        <taxon>Pseudonocardiales</taxon>
        <taxon>Pseudonocardiaceae</taxon>
        <taxon>Actinomycetospora</taxon>
    </lineage>
</organism>
<feature type="compositionally biased region" description="Basic and acidic residues" evidence="1">
    <location>
        <begin position="1"/>
        <end position="10"/>
    </location>
</feature>
<name>A0A2U1EWX1_9PSEU</name>
<keyword evidence="3" id="KW-1185">Reference proteome</keyword>
<accession>A0A2U1EWX1</accession>
<evidence type="ECO:0000313" key="2">
    <source>
        <dbReference type="EMBL" id="PVZ04230.1"/>
    </source>
</evidence>
<reference evidence="2 3" key="1">
    <citation type="submission" date="2018-04" db="EMBL/GenBank/DDBJ databases">
        <title>Genomic Encyclopedia of Type Strains, Phase IV (KMG-IV): sequencing the most valuable type-strain genomes for metagenomic binning, comparative biology and taxonomic classification.</title>
        <authorList>
            <person name="Goeker M."/>
        </authorList>
    </citation>
    <scope>NUCLEOTIDE SEQUENCE [LARGE SCALE GENOMIC DNA]</scope>
    <source>
        <strain evidence="2 3">DSM 45771</strain>
    </source>
</reference>
<dbReference type="AlphaFoldDB" id="A0A2U1EWX1"/>
<gene>
    <name evidence="2" type="ORF">C8D89_11817</name>
</gene>
<dbReference type="Proteomes" id="UP000245639">
    <property type="component" value="Unassembled WGS sequence"/>
</dbReference>
<feature type="region of interest" description="Disordered" evidence="1">
    <location>
        <begin position="1"/>
        <end position="49"/>
    </location>
</feature>
<feature type="compositionally biased region" description="Basic residues" evidence="1">
    <location>
        <begin position="13"/>
        <end position="30"/>
    </location>
</feature>
<sequence>MTHGEHDHSARPVIRRRRAVVRPPPRRRVRKEGAEKGPSGAGELAVEADGEQHRVVAQPLDAEHAEKLVAELLDR</sequence>